<keyword evidence="11" id="KW-1185">Reference proteome</keyword>
<dbReference type="GO" id="GO:0032968">
    <property type="term" value="P:positive regulation of transcription elongation by RNA polymerase II"/>
    <property type="evidence" value="ECO:0000318"/>
    <property type="project" value="GO_Central"/>
</dbReference>
<dbReference type="PROSITE" id="PS00108">
    <property type="entry name" value="PROTEIN_KINASE_ST"/>
    <property type="match status" value="1"/>
</dbReference>
<evidence type="ECO:0000256" key="7">
    <source>
        <dbReference type="SAM" id="MobiDB-lite"/>
    </source>
</evidence>
<dbReference type="GO" id="GO:0008353">
    <property type="term" value="F:RNA polymerase II CTD heptapeptide repeat kinase activity"/>
    <property type="evidence" value="ECO:0000318"/>
    <property type="project" value="GO_Central"/>
</dbReference>
<dbReference type="GO" id="GO:0008024">
    <property type="term" value="C:cyclin/CDK positive transcription elongation factor complex"/>
    <property type="evidence" value="ECO:0000318"/>
    <property type="project" value="GO_Central"/>
</dbReference>
<evidence type="ECO:0000256" key="2">
    <source>
        <dbReference type="ARBA" id="ARBA00022527"/>
    </source>
</evidence>
<dbReference type="EnsemblMetazoa" id="HelroT169015">
    <property type="protein sequence ID" value="HelroP169015"/>
    <property type="gene ID" value="HelroG169015"/>
</dbReference>
<evidence type="ECO:0000313" key="10">
    <source>
        <dbReference type="EnsemblMetazoa" id="HelroP169015"/>
    </source>
</evidence>
<keyword evidence="6" id="KW-0067">ATP-binding</keyword>
<dbReference type="GO" id="GO:0030332">
    <property type="term" value="F:cyclin binding"/>
    <property type="evidence" value="ECO:0000318"/>
    <property type="project" value="GO_Central"/>
</dbReference>
<gene>
    <name evidence="10" type="primary">20202595</name>
    <name evidence="9" type="ORF">HELRODRAFT_169015</name>
</gene>
<proteinExistence type="inferred from homology"/>
<dbReference type="PANTHER" id="PTHR24056:SF546">
    <property type="entry name" value="CYCLIN-DEPENDENT KINASE 12"/>
    <property type="match status" value="1"/>
</dbReference>
<evidence type="ECO:0000256" key="6">
    <source>
        <dbReference type="ARBA" id="ARBA00022840"/>
    </source>
</evidence>
<accession>T1F195</accession>
<dbReference type="Gene3D" id="1.10.510.10">
    <property type="entry name" value="Transferase(Phosphotransferase) domain 1"/>
    <property type="match status" value="1"/>
</dbReference>
<dbReference type="Pfam" id="PF00069">
    <property type="entry name" value="Pkinase"/>
    <property type="match status" value="1"/>
</dbReference>
<comment type="similarity">
    <text evidence="1">Belongs to the protein kinase superfamily. CMGC Ser/Thr protein kinase family. CDC2/CDKX subfamily.</text>
</comment>
<keyword evidence="2" id="KW-0723">Serine/threonine-protein kinase</keyword>
<evidence type="ECO:0000256" key="3">
    <source>
        <dbReference type="ARBA" id="ARBA00022679"/>
    </source>
</evidence>
<dbReference type="InterPro" id="IPR011009">
    <property type="entry name" value="Kinase-like_dom_sf"/>
</dbReference>
<reference evidence="10" key="3">
    <citation type="submission" date="2015-06" db="UniProtKB">
        <authorList>
            <consortium name="EnsemblMetazoa"/>
        </authorList>
    </citation>
    <scope>IDENTIFICATION</scope>
</reference>
<dbReference type="InterPro" id="IPR000719">
    <property type="entry name" value="Prot_kinase_dom"/>
</dbReference>
<name>T1F195_HELRO</name>
<reference evidence="11" key="1">
    <citation type="submission" date="2012-12" db="EMBL/GenBank/DDBJ databases">
        <authorList>
            <person name="Hellsten U."/>
            <person name="Grimwood J."/>
            <person name="Chapman J.A."/>
            <person name="Shapiro H."/>
            <person name="Aerts A."/>
            <person name="Otillar R.P."/>
            <person name="Terry A.Y."/>
            <person name="Boore J.L."/>
            <person name="Simakov O."/>
            <person name="Marletaz F."/>
            <person name="Cho S.-J."/>
            <person name="Edsinger-Gonzales E."/>
            <person name="Havlak P."/>
            <person name="Kuo D.-H."/>
            <person name="Larsson T."/>
            <person name="Lv J."/>
            <person name="Arendt D."/>
            <person name="Savage R."/>
            <person name="Osoegawa K."/>
            <person name="de Jong P."/>
            <person name="Lindberg D.R."/>
            <person name="Seaver E.C."/>
            <person name="Weisblat D.A."/>
            <person name="Putnam N.H."/>
            <person name="Grigoriev I.V."/>
            <person name="Rokhsar D.S."/>
        </authorList>
    </citation>
    <scope>NUCLEOTIDE SEQUENCE</scope>
</reference>
<evidence type="ECO:0000313" key="9">
    <source>
        <dbReference type="EMBL" id="ESO09076.1"/>
    </source>
</evidence>
<protein>
    <recommendedName>
        <fullName evidence="8">Protein kinase domain-containing protein</fullName>
    </recommendedName>
</protein>
<dbReference type="KEGG" id="hro:HELRODRAFT_169015"/>
<evidence type="ECO:0000256" key="5">
    <source>
        <dbReference type="ARBA" id="ARBA00022777"/>
    </source>
</evidence>
<feature type="domain" description="Protein kinase" evidence="8">
    <location>
        <begin position="66"/>
        <end position="347"/>
    </location>
</feature>
<evidence type="ECO:0000259" key="8">
    <source>
        <dbReference type="PROSITE" id="PS50011"/>
    </source>
</evidence>
<dbReference type="InterPro" id="IPR008271">
    <property type="entry name" value="Ser/Thr_kinase_AS"/>
</dbReference>
<dbReference type="GO" id="GO:0005634">
    <property type="term" value="C:nucleus"/>
    <property type="evidence" value="ECO:0000318"/>
    <property type="project" value="GO_Central"/>
</dbReference>
<evidence type="ECO:0000313" key="11">
    <source>
        <dbReference type="Proteomes" id="UP000015101"/>
    </source>
</evidence>
<dbReference type="EMBL" id="AMQM01003159">
    <property type="status" value="NOT_ANNOTATED_CDS"/>
    <property type="molecule type" value="Genomic_DNA"/>
</dbReference>
<dbReference type="GeneID" id="20202595"/>
<dbReference type="GO" id="GO:0005524">
    <property type="term" value="F:ATP binding"/>
    <property type="evidence" value="ECO:0007669"/>
    <property type="project" value="UniProtKB-KW"/>
</dbReference>
<dbReference type="OrthoDB" id="4062651at2759"/>
<feature type="compositionally biased region" description="Gly residues" evidence="7">
    <location>
        <begin position="26"/>
        <end position="35"/>
    </location>
</feature>
<keyword evidence="5" id="KW-0418">Kinase</keyword>
<dbReference type="Gene3D" id="3.30.200.20">
    <property type="entry name" value="Phosphorylase Kinase, domain 1"/>
    <property type="match status" value="1"/>
</dbReference>
<organism evidence="10 11">
    <name type="scientific">Helobdella robusta</name>
    <name type="common">Californian leech</name>
    <dbReference type="NCBI Taxonomy" id="6412"/>
    <lineage>
        <taxon>Eukaryota</taxon>
        <taxon>Metazoa</taxon>
        <taxon>Spiralia</taxon>
        <taxon>Lophotrochozoa</taxon>
        <taxon>Annelida</taxon>
        <taxon>Clitellata</taxon>
        <taxon>Hirudinea</taxon>
        <taxon>Rhynchobdellida</taxon>
        <taxon>Glossiphoniidae</taxon>
        <taxon>Helobdella</taxon>
    </lineage>
</organism>
<dbReference type="FunFam" id="3.30.200.20:FF:001906">
    <property type="entry name" value="Serine/threonine protein kinase, putative"/>
    <property type="match status" value="1"/>
</dbReference>
<evidence type="ECO:0000256" key="4">
    <source>
        <dbReference type="ARBA" id="ARBA00022741"/>
    </source>
</evidence>
<dbReference type="STRING" id="6412.T1F195"/>
<dbReference type="RefSeq" id="XP_009013098.1">
    <property type="nucleotide sequence ID" value="XM_009014850.1"/>
</dbReference>
<dbReference type="eggNOG" id="KOG0600">
    <property type="taxonomic scope" value="Eukaryota"/>
</dbReference>
<dbReference type="PROSITE" id="PS50011">
    <property type="entry name" value="PROTEIN_KINASE_DOM"/>
    <property type="match status" value="1"/>
</dbReference>
<dbReference type="HOGENOM" id="CLU_000288_181_1_1"/>
<evidence type="ECO:0000256" key="1">
    <source>
        <dbReference type="ARBA" id="ARBA00006485"/>
    </source>
</evidence>
<keyword evidence="4" id="KW-0547">Nucleotide-binding</keyword>
<dbReference type="CTD" id="20202595"/>
<dbReference type="InParanoid" id="T1F195"/>
<dbReference type="InterPro" id="IPR050108">
    <property type="entry name" value="CDK"/>
</dbReference>
<keyword evidence="3" id="KW-0808">Transferase</keyword>
<dbReference type="PANTHER" id="PTHR24056">
    <property type="entry name" value="CELL DIVISION PROTEIN KINASE"/>
    <property type="match status" value="1"/>
</dbReference>
<reference evidence="9 11" key="2">
    <citation type="journal article" date="2013" name="Nature">
        <title>Insights into bilaterian evolution from three spiralian genomes.</title>
        <authorList>
            <person name="Simakov O."/>
            <person name="Marletaz F."/>
            <person name="Cho S.J."/>
            <person name="Edsinger-Gonzales E."/>
            <person name="Havlak P."/>
            <person name="Hellsten U."/>
            <person name="Kuo D.H."/>
            <person name="Larsson T."/>
            <person name="Lv J."/>
            <person name="Arendt D."/>
            <person name="Savage R."/>
            <person name="Osoegawa K."/>
            <person name="de Jong P."/>
            <person name="Grimwood J."/>
            <person name="Chapman J.A."/>
            <person name="Shapiro H."/>
            <person name="Aerts A."/>
            <person name="Otillar R.P."/>
            <person name="Terry A.Y."/>
            <person name="Boore J.L."/>
            <person name="Grigoriev I.V."/>
            <person name="Lindberg D.R."/>
            <person name="Seaver E.C."/>
            <person name="Weisblat D.A."/>
            <person name="Putnam N.H."/>
            <person name="Rokhsar D.S."/>
        </authorList>
    </citation>
    <scope>NUCLEOTIDE SEQUENCE</scope>
</reference>
<sequence>MDRSDKPSKKRGRTDDDDDGGHRGPGRGGTSGGESTGSYKNKEEQPQFEEMMLKMTLTHGLSLPAFKFISDTSCGLHGSVYMVKYKEDDKLAAIKEICQDHKVLSISDINEATMLKKLTPHQNIMSLLDVVNNNGKFYLVFEYLEFDLRSLLDSRLISLMDHQVASLSKQLFQGLYHCHQNNILHMDLKPSNILISQKFQVKLTGFDFSRLISANDSLPDVSKGESLNYRAPEVLQDSEDYRMVADVWSCGCIIGGTFNGTDVFISENKLEQLNDIYELCGPPPSRHSSNANSPSQPDQKQAIVCQRHVRKLFRSVPAAALDLLDSILVVDPLIRISAEEALGSDWLKDVNPERVKPPKLPTVREYGKFCQIYRNNGI</sequence>
<dbReference type="SUPFAM" id="SSF56112">
    <property type="entry name" value="Protein kinase-like (PK-like)"/>
    <property type="match status" value="1"/>
</dbReference>
<feature type="region of interest" description="Disordered" evidence="7">
    <location>
        <begin position="1"/>
        <end position="42"/>
    </location>
</feature>
<dbReference type="SMART" id="SM00220">
    <property type="entry name" value="S_TKc"/>
    <property type="match status" value="1"/>
</dbReference>
<dbReference type="FunFam" id="1.10.510.10:FF:000624">
    <property type="entry name" value="Mitogen-activated protein kinase"/>
    <property type="match status" value="1"/>
</dbReference>
<dbReference type="EMBL" id="KB096023">
    <property type="protein sequence ID" value="ESO09076.1"/>
    <property type="molecule type" value="Genomic_DNA"/>
</dbReference>
<dbReference type="AlphaFoldDB" id="T1F195"/>
<dbReference type="Proteomes" id="UP000015101">
    <property type="component" value="Unassembled WGS sequence"/>
</dbReference>